<proteinExistence type="predicted"/>
<protein>
    <recommendedName>
        <fullName evidence="5">Small-subunit processome Utp12 domain-containing protein</fullName>
    </recommendedName>
</protein>
<dbReference type="GO" id="GO:0005730">
    <property type="term" value="C:nucleolus"/>
    <property type="evidence" value="ECO:0007669"/>
    <property type="project" value="UniProtKB-SubCell"/>
</dbReference>
<dbReference type="SMART" id="SM00320">
    <property type="entry name" value="WD40"/>
    <property type="match status" value="4"/>
</dbReference>
<gene>
    <name evidence="6" type="ORF">KI387_023327</name>
</gene>
<dbReference type="SUPFAM" id="SSF50998">
    <property type="entry name" value="Quinoprotein alcohol dehydrogenase-like"/>
    <property type="match status" value="1"/>
</dbReference>
<feature type="domain" description="Small-subunit processome Utp12" evidence="5">
    <location>
        <begin position="495"/>
        <end position="598"/>
    </location>
</feature>
<feature type="region of interest" description="Disordered" evidence="4">
    <location>
        <begin position="618"/>
        <end position="650"/>
    </location>
</feature>
<feature type="compositionally biased region" description="Basic and acidic residues" evidence="4">
    <location>
        <begin position="426"/>
        <end position="440"/>
    </location>
</feature>
<feature type="repeat" description="WD" evidence="3">
    <location>
        <begin position="188"/>
        <end position="221"/>
    </location>
</feature>
<evidence type="ECO:0000256" key="3">
    <source>
        <dbReference type="PROSITE-ProRule" id="PRU00221"/>
    </source>
</evidence>
<feature type="repeat" description="WD" evidence="3">
    <location>
        <begin position="12"/>
        <end position="42"/>
    </location>
</feature>
<evidence type="ECO:0000259" key="5">
    <source>
        <dbReference type="Pfam" id="PF04003"/>
    </source>
</evidence>
<keyword evidence="2" id="KW-0539">Nucleus</keyword>
<dbReference type="InterPro" id="IPR015943">
    <property type="entry name" value="WD40/YVTN_repeat-like_dom_sf"/>
</dbReference>
<evidence type="ECO:0000256" key="4">
    <source>
        <dbReference type="SAM" id="MobiDB-lite"/>
    </source>
</evidence>
<keyword evidence="7" id="KW-1185">Reference proteome</keyword>
<dbReference type="Proteomes" id="UP000824469">
    <property type="component" value="Unassembled WGS sequence"/>
</dbReference>
<feature type="compositionally biased region" description="Acidic residues" evidence="4">
    <location>
        <begin position="620"/>
        <end position="648"/>
    </location>
</feature>
<dbReference type="EMBL" id="JAHRHJ020000005">
    <property type="protein sequence ID" value="KAH9314700.1"/>
    <property type="molecule type" value="Genomic_DNA"/>
</dbReference>
<dbReference type="Pfam" id="PF04003">
    <property type="entry name" value="Utp12"/>
    <property type="match status" value="1"/>
</dbReference>
<dbReference type="InterPro" id="IPR007148">
    <property type="entry name" value="SSU_processome_Utp12"/>
</dbReference>
<dbReference type="Gene3D" id="2.130.10.10">
    <property type="entry name" value="YVTN repeat-like/Quinoprotein amine dehydrogenase"/>
    <property type="match status" value="1"/>
</dbReference>
<evidence type="ECO:0000256" key="1">
    <source>
        <dbReference type="ARBA" id="ARBA00004604"/>
    </source>
</evidence>
<evidence type="ECO:0000313" key="6">
    <source>
        <dbReference type="EMBL" id="KAH9314700.1"/>
    </source>
</evidence>
<evidence type="ECO:0000256" key="2">
    <source>
        <dbReference type="ARBA" id="ARBA00023242"/>
    </source>
</evidence>
<dbReference type="PROSITE" id="PS50082">
    <property type="entry name" value="WD_REPEATS_2"/>
    <property type="match status" value="2"/>
</dbReference>
<name>A0AA38G3M5_TAXCH</name>
<accession>A0AA38G3M5</accession>
<dbReference type="AlphaFoldDB" id="A0AA38G3M5"/>
<reference evidence="6 7" key="1">
    <citation type="journal article" date="2021" name="Nat. Plants">
        <title>The Taxus genome provides insights into paclitaxel biosynthesis.</title>
        <authorList>
            <person name="Xiong X."/>
            <person name="Gou J."/>
            <person name="Liao Q."/>
            <person name="Li Y."/>
            <person name="Zhou Q."/>
            <person name="Bi G."/>
            <person name="Li C."/>
            <person name="Du R."/>
            <person name="Wang X."/>
            <person name="Sun T."/>
            <person name="Guo L."/>
            <person name="Liang H."/>
            <person name="Lu P."/>
            <person name="Wu Y."/>
            <person name="Zhang Z."/>
            <person name="Ro D.K."/>
            <person name="Shang Y."/>
            <person name="Huang S."/>
            <person name="Yan J."/>
        </authorList>
    </citation>
    <scope>NUCLEOTIDE SEQUENCE [LARGE SCALE GENOMIC DNA]</scope>
    <source>
        <strain evidence="6">Ta-2019</strain>
    </source>
</reference>
<keyword evidence="3" id="KW-0853">WD repeat</keyword>
<evidence type="ECO:0000313" key="7">
    <source>
        <dbReference type="Proteomes" id="UP000824469"/>
    </source>
</evidence>
<dbReference type="PANTHER" id="PTHR45290">
    <property type="entry name" value="OS03G0300300 PROTEIN"/>
    <property type="match status" value="1"/>
</dbReference>
<sequence length="674" mass="72470">MASPNLKNVLTAFSPSADFLAITSGDGRIKIWNTVNGQMQSEFADIAGSNSGTSTDHLSVDYSCIKWSRIGKKKKKGKSSLLVLGTGGGDVLALDPTLGELKWRCNDCHPGGVRAISFSSNGRIIYTTGVDGMVCELDSETGNLLEKFRTSKKTISCLAVSSDGRKLATAGAELKLFSLPDKKKLQKFTGHPNSVTSMMFTVNGEHIISSATGERHVAIWKCDGSKGTGTAASVLSIEQPAVALDCKAGGQDGEGLSVLAVSEAGVAYIWHSKSVEELNLAKPSKVTVSSGKEQGSISKSKRKSRPCVLAARLQGIGNDSSGVVLVAYGNLAKPIFERLQVMKEGKDIILSSSENGVLLATPHDGSAVKIKGQHNEVTALGPANAEDAILPIPRVEIPDDEKHKTKYGKKRRASELEAMASGDGDDPMKIDRPADGRAEAVEDDNEPTMEEKLMQLGIIEKEKEDNPSNSTHTLMPILPNADSVVVLLRQALRSNDNLLLAQCLNVLDPTVRKNSVHSLSSVDALELFRSLVQRLKSGPRRAPYLLPWLKLVLIRHASSIMSDEDSLSLLNTLYQMIESRVSVFRPLLQLSGRLDLITAQISPDIGDEAPEVEPAFVYQDESDEESEEEIVDEVEDMSADESDDSDQEDVVKLDKVVGNGMVGGGSGSDFDEDL</sequence>
<dbReference type="PANTHER" id="PTHR45290:SF1">
    <property type="entry name" value="OS03G0300300 PROTEIN"/>
    <property type="match status" value="1"/>
</dbReference>
<dbReference type="Pfam" id="PF00400">
    <property type="entry name" value="WD40"/>
    <property type="match status" value="3"/>
</dbReference>
<feature type="region of interest" description="Disordered" evidence="4">
    <location>
        <begin position="401"/>
        <end position="446"/>
    </location>
</feature>
<dbReference type="OMA" id="PCTALTW"/>
<dbReference type="InterPro" id="IPR011047">
    <property type="entry name" value="Quinoprotein_ADH-like_sf"/>
</dbReference>
<comment type="caution">
    <text evidence="6">The sequence shown here is derived from an EMBL/GenBank/DDBJ whole genome shotgun (WGS) entry which is preliminary data.</text>
</comment>
<comment type="subcellular location">
    <subcellularLocation>
        <location evidence="1">Nucleus</location>
        <location evidence="1">Nucleolus</location>
    </subcellularLocation>
</comment>
<dbReference type="InterPro" id="IPR001680">
    <property type="entry name" value="WD40_rpt"/>
</dbReference>
<organism evidence="6 7">
    <name type="scientific">Taxus chinensis</name>
    <name type="common">Chinese yew</name>
    <name type="synonym">Taxus wallichiana var. chinensis</name>
    <dbReference type="NCBI Taxonomy" id="29808"/>
    <lineage>
        <taxon>Eukaryota</taxon>
        <taxon>Viridiplantae</taxon>
        <taxon>Streptophyta</taxon>
        <taxon>Embryophyta</taxon>
        <taxon>Tracheophyta</taxon>
        <taxon>Spermatophyta</taxon>
        <taxon>Pinopsida</taxon>
        <taxon>Pinidae</taxon>
        <taxon>Conifers II</taxon>
        <taxon>Cupressales</taxon>
        <taxon>Taxaceae</taxon>
        <taxon>Taxus</taxon>
    </lineage>
</organism>